<sequence>MDNTGLRSRNAGPAGGEHVMAQKFMTRNIHLCCNYFLLSPPAFGLFYTGPMGQTEGHFTGRSSFCSE</sequence>
<comment type="caution">
    <text evidence="1">The sequence shown here is derived from an EMBL/GenBank/DDBJ whole genome shotgun (WGS) entry which is preliminary data.</text>
</comment>
<accession>A0A085JMC0</accession>
<protein>
    <submittedName>
        <fullName evidence="1">Uncharacterized protein</fullName>
    </submittedName>
</protein>
<keyword evidence="2" id="KW-1185">Reference proteome</keyword>
<evidence type="ECO:0000313" key="1">
    <source>
        <dbReference type="EMBL" id="KFD21616.1"/>
    </source>
</evidence>
<evidence type="ECO:0000313" key="2">
    <source>
        <dbReference type="Proteomes" id="UP000028602"/>
    </source>
</evidence>
<name>A0A085JMC0_9GAMM</name>
<proteinExistence type="predicted"/>
<dbReference type="AlphaFoldDB" id="A0A085JMC0"/>
<dbReference type="Proteomes" id="UP000028602">
    <property type="component" value="Unassembled WGS sequence"/>
</dbReference>
<reference evidence="1 2" key="1">
    <citation type="submission" date="2014-05" db="EMBL/GenBank/DDBJ databases">
        <title>ATOL: Assembling a taxonomically balanced genome-scale reconstruction of the evolutionary history of the Enterobacteriaceae.</title>
        <authorList>
            <person name="Plunkett G.III."/>
            <person name="Neeno-Eckwall E.C."/>
            <person name="Glasner J.D."/>
            <person name="Perna N.T."/>
        </authorList>
    </citation>
    <scope>NUCLEOTIDE SEQUENCE [LARGE SCALE GENOMIC DNA]</scope>
    <source>
        <strain evidence="1 2">ATCC 33301</strain>
    </source>
</reference>
<organism evidence="1 2">
    <name type="scientific">Tatumella ptyseos ATCC 33301</name>
    <dbReference type="NCBI Taxonomy" id="1005995"/>
    <lineage>
        <taxon>Bacteria</taxon>
        <taxon>Pseudomonadati</taxon>
        <taxon>Pseudomonadota</taxon>
        <taxon>Gammaproteobacteria</taxon>
        <taxon>Enterobacterales</taxon>
        <taxon>Erwiniaceae</taxon>
        <taxon>Tatumella</taxon>
    </lineage>
</organism>
<gene>
    <name evidence="1" type="ORF">GTPT_0715</name>
</gene>
<dbReference type="EMBL" id="JMPR01000013">
    <property type="protein sequence ID" value="KFD21616.1"/>
    <property type="molecule type" value="Genomic_DNA"/>
</dbReference>